<accession>A0A0A9C814</accession>
<evidence type="ECO:0008006" key="2">
    <source>
        <dbReference type="Google" id="ProtNLM"/>
    </source>
</evidence>
<organism evidence="1">
    <name type="scientific">Arundo donax</name>
    <name type="common">Giant reed</name>
    <name type="synonym">Donax arundinaceus</name>
    <dbReference type="NCBI Taxonomy" id="35708"/>
    <lineage>
        <taxon>Eukaryota</taxon>
        <taxon>Viridiplantae</taxon>
        <taxon>Streptophyta</taxon>
        <taxon>Embryophyta</taxon>
        <taxon>Tracheophyta</taxon>
        <taxon>Spermatophyta</taxon>
        <taxon>Magnoliopsida</taxon>
        <taxon>Liliopsida</taxon>
        <taxon>Poales</taxon>
        <taxon>Poaceae</taxon>
        <taxon>PACMAD clade</taxon>
        <taxon>Arundinoideae</taxon>
        <taxon>Arundineae</taxon>
        <taxon>Arundo</taxon>
    </lineage>
</organism>
<reference evidence="1" key="2">
    <citation type="journal article" date="2015" name="Data Brief">
        <title>Shoot transcriptome of the giant reed, Arundo donax.</title>
        <authorList>
            <person name="Barrero R.A."/>
            <person name="Guerrero F.D."/>
            <person name="Moolhuijzen P."/>
            <person name="Goolsby J.A."/>
            <person name="Tidwell J."/>
            <person name="Bellgard S.E."/>
            <person name="Bellgard M.I."/>
        </authorList>
    </citation>
    <scope>NUCLEOTIDE SEQUENCE</scope>
    <source>
        <tissue evidence="1">Shoot tissue taken approximately 20 cm above the soil surface</tissue>
    </source>
</reference>
<name>A0A0A9C814_ARUDO</name>
<evidence type="ECO:0000313" key="1">
    <source>
        <dbReference type="EMBL" id="JAD67637.1"/>
    </source>
</evidence>
<dbReference type="EMBL" id="GBRH01230258">
    <property type="protein sequence ID" value="JAD67637.1"/>
    <property type="molecule type" value="Transcribed_RNA"/>
</dbReference>
<reference evidence="1" key="1">
    <citation type="submission" date="2014-09" db="EMBL/GenBank/DDBJ databases">
        <authorList>
            <person name="Magalhaes I.L.F."/>
            <person name="Oliveira U."/>
            <person name="Santos F.R."/>
            <person name="Vidigal T.H.D.A."/>
            <person name="Brescovit A.D."/>
            <person name="Santos A.J."/>
        </authorList>
    </citation>
    <scope>NUCLEOTIDE SEQUENCE</scope>
    <source>
        <tissue evidence="1">Shoot tissue taken approximately 20 cm above the soil surface</tissue>
    </source>
</reference>
<dbReference type="AlphaFoldDB" id="A0A0A9C814"/>
<sequence>MIALEPSCLSHFLLVRTRLEIVEKGPSSSLIRSTVEYEFDDGRPELDGAASTAPLAAAAVRLVQYVNEHKSLARAYTHCAL</sequence>
<protein>
    <recommendedName>
        <fullName evidence="2">Bet v I/Major latex protein domain-containing protein</fullName>
    </recommendedName>
</protein>
<proteinExistence type="predicted"/>